<dbReference type="AlphaFoldDB" id="L9JIG8"/>
<evidence type="ECO:0000256" key="3">
    <source>
        <dbReference type="ARBA" id="ARBA00009488"/>
    </source>
</evidence>
<dbReference type="Gene3D" id="6.10.140.1610">
    <property type="match status" value="1"/>
</dbReference>
<dbReference type="Proteomes" id="UP000011518">
    <property type="component" value="Unassembled WGS sequence"/>
</dbReference>
<sequence length="87" mass="9682">MDCCSATMHNMERVCVGGDLSLLWGLQLAGPGSKAQSGSSDLRTYFTMLKTIHTDVGHGWLLWEEWLRHILIRLTLKAQEGPGNARN</sequence>
<dbReference type="STRING" id="246437.L9JIG8"/>
<evidence type="ECO:0000256" key="2">
    <source>
        <dbReference type="ARBA" id="ARBA00004496"/>
    </source>
</evidence>
<proteinExistence type="inferred from homology"/>
<dbReference type="GO" id="GO:0005737">
    <property type="term" value="C:cytoplasm"/>
    <property type="evidence" value="ECO:0007669"/>
    <property type="project" value="UniProtKB-SubCell"/>
</dbReference>
<reference evidence="7" key="1">
    <citation type="submission" date="2012-07" db="EMBL/GenBank/DDBJ databases">
        <title>Genome of the Chinese tree shrew, a rising model animal genetically related to primates.</title>
        <authorList>
            <person name="Zhang G."/>
            <person name="Fan Y."/>
            <person name="Yao Y."/>
            <person name="Huang Z."/>
        </authorList>
    </citation>
    <scope>NUCLEOTIDE SEQUENCE [LARGE SCALE GENOMIC DNA]</scope>
</reference>
<dbReference type="InterPro" id="IPR053719">
    <property type="entry name" value="Lipogen_MT_Stabilize_sf"/>
</dbReference>
<dbReference type="InParanoid" id="L9JIG8"/>
<evidence type="ECO:0000256" key="5">
    <source>
        <dbReference type="ARBA" id="ARBA00023242"/>
    </source>
</evidence>
<evidence type="ECO:0000256" key="1">
    <source>
        <dbReference type="ARBA" id="ARBA00004123"/>
    </source>
</evidence>
<dbReference type="EMBL" id="KB320987">
    <property type="protein sequence ID" value="ELW50074.1"/>
    <property type="molecule type" value="Genomic_DNA"/>
</dbReference>
<keyword evidence="7" id="KW-1185">Reference proteome</keyword>
<dbReference type="InterPro" id="IPR009786">
    <property type="entry name" value="Spot_14"/>
</dbReference>
<accession>L9JIG8</accession>
<protein>
    <submittedName>
        <fullName evidence="6">Thyroid hormone-inducible hepatic protein</fullName>
    </submittedName>
</protein>
<keyword evidence="5" id="KW-0539">Nucleus</keyword>
<dbReference type="Pfam" id="PF07084">
    <property type="entry name" value="Spot_14"/>
    <property type="match status" value="1"/>
</dbReference>
<dbReference type="GO" id="GO:0005634">
    <property type="term" value="C:nucleus"/>
    <property type="evidence" value="ECO:0007669"/>
    <property type="project" value="UniProtKB-SubCell"/>
</dbReference>
<reference evidence="7" key="2">
    <citation type="journal article" date="2013" name="Nat. Commun.">
        <title>Genome of the Chinese tree shrew.</title>
        <authorList>
            <person name="Fan Y."/>
            <person name="Huang Z.Y."/>
            <person name="Cao C.C."/>
            <person name="Chen C.S."/>
            <person name="Chen Y.X."/>
            <person name="Fan D.D."/>
            <person name="He J."/>
            <person name="Hou H.L."/>
            <person name="Hu L."/>
            <person name="Hu X.T."/>
            <person name="Jiang X.T."/>
            <person name="Lai R."/>
            <person name="Lang Y.S."/>
            <person name="Liang B."/>
            <person name="Liao S.G."/>
            <person name="Mu D."/>
            <person name="Ma Y.Y."/>
            <person name="Niu Y.Y."/>
            <person name="Sun X.Q."/>
            <person name="Xia J.Q."/>
            <person name="Xiao J."/>
            <person name="Xiong Z.Q."/>
            <person name="Xu L."/>
            <person name="Yang L."/>
            <person name="Zhang Y."/>
            <person name="Zhao W."/>
            <person name="Zhao X.D."/>
            <person name="Zheng Y.T."/>
            <person name="Zhou J.M."/>
            <person name="Zhu Y.B."/>
            <person name="Zhang G.J."/>
            <person name="Wang J."/>
            <person name="Yao Y.G."/>
        </authorList>
    </citation>
    <scope>NUCLEOTIDE SEQUENCE [LARGE SCALE GENOMIC DNA]</scope>
</reference>
<gene>
    <name evidence="6" type="ORF">TREES_T100016219</name>
</gene>
<name>L9JIG8_TUPCH</name>
<keyword evidence="4" id="KW-0963">Cytoplasm</keyword>
<comment type="subcellular location">
    <subcellularLocation>
        <location evidence="2">Cytoplasm</location>
    </subcellularLocation>
    <subcellularLocation>
        <location evidence="1">Nucleus</location>
    </subcellularLocation>
</comment>
<evidence type="ECO:0000256" key="4">
    <source>
        <dbReference type="ARBA" id="ARBA00022490"/>
    </source>
</evidence>
<comment type="similarity">
    <text evidence="3">Belongs to the SPOT14 family.</text>
</comment>
<evidence type="ECO:0000313" key="7">
    <source>
        <dbReference type="Proteomes" id="UP000011518"/>
    </source>
</evidence>
<evidence type="ECO:0000313" key="6">
    <source>
        <dbReference type="EMBL" id="ELW50074.1"/>
    </source>
</evidence>
<organism evidence="6 7">
    <name type="scientific">Tupaia chinensis</name>
    <name type="common">Chinese tree shrew</name>
    <name type="synonym">Tupaia belangeri chinensis</name>
    <dbReference type="NCBI Taxonomy" id="246437"/>
    <lineage>
        <taxon>Eukaryota</taxon>
        <taxon>Metazoa</taxon>
        <taxon>Chordata</taxon>
        <taxon>Craniata</taxon>
        <taxon>Vertebrata</taxon>
        <taxon>Euteleostomi</taxon>
        <taxon>Mammalia</taxon>
        <taxon>Eutheria</taxon>
        <taxon>Euarchontoglires</taxon>
        <taxon>Scandentia</taxon>
        <taxon>Tupaiidae</taxon>
        <taxon>Tupaia</taxon>
    </lineage>
</organism>